<keyword evidence="2" id="KW-0547">Nucleotide-binding</keyword>
<evidence type="ECO:0000256" key="3">
    <source>
        <dbReference type="ARBA" id="ARBA00022840"/>
    </source>
</evidence>
<dbReference type="InterPro" id="IPR003593">
    <property type="entry name" value="AAA+_ATPase"/>
</dbReference>
<evidence type="ECO:0000313" key="7">
    <source>
        <dbReference type="Proteomes" id="UP000295344"/>
    </source>
</evidence>
<dbReference type="GO" id="GO:0016887">
    <property type="term" value="F:ATP hydrolysis activity"/>
    <property type="evidence" value="ECO:0007669"/>
    <property type="project" value="InterPro"/>
</dbReference>
<dbReference type="GO" id="GO:0005524">
    <property type="term" value="F:ATP binding"/>
    <property type="evidence" value="ECO:0007669"/>
    <property type="project" value="UniProtKB-KW"/>
</dbReference>
<dbReference type="SUPFAM" id="SSF52540">
    <property type="entry name" value="P-loop containing nucleoside triphosphate hydrolases"/>
    <property type="match status" value="1"/>
</dbReference>
<dbReference type="Gene3D" id="3.40.50.300">
    <property type="entry name" value="P-loop containing nucleotide triphosphate hydrolases"/>
    <property type="match status" value="1"/>
</dbReference>
<sequence length="448" mass="48961">MTTATDTTATTATTREPSPAVRARTRIRDFHDDDLDGVTRLFEQAEDAAPVYSLSEVAASCQKDHAVVAVDGDRVVGSAVARAAHAQGWLVFFRIDRSRGEDPDLARDLLDALQRRLTPLGLSKLSVLVPDHMASSAAFTDHGFRMSRQLRYLERRMPVERRELPLLREVGGRLLPPDLWQALSGMNTEKAMLDERLIAPLVDPELAARFGVVPPRTVMLFGPPGTGKTTFARAIASRLAWPFVEVFPSRLGDSAATIAGALRSTFETVERLEHAVVFMDEVEEIASHRRGDPPSPTQGVTNELLKLIPEFRSGPGKLLICATNFIRSLDGAFLRHGRFDAVIPIGLPDREARMAIWDRLLPPSRVGLVDVARLVALSDGMTPADIEYAARHASQDALGRALAVGRAPALEEGPTTEDCVRALSGTRATVTREAVIAFEDDIARFARV</sequence>
<dbReference type="InterPro" id="IPR000182">
    <property type="entry name" value="GNAT_dom"/>
</dbReference>
<evidence type="ECO:0000259" key="5">
    <source>
        <dbReference type="PROSITE" id="PS51186"/>
    </source>
</evidence>
<gene>
    <name evidence="6" type="ORF">CLV52_3208</name>
</gene>
<dbReference type="PANTHER" id="PTHR23073">
    <property type="entry name" value="26S PROTEASOME REGULATORY SUBUNIT"/>
    <property type="match status" value="1"/>
</dbReference>
<accession>A0A4R7FJ71</accession>
<keyword evidence="7" id="KW-1185">Reference proteome</keyword>
<dbReference type="SMART" id="SM00382">
    <property type="entry name" value="AAA"/>
    <property type="match status" value="1"/>
</dbReference>
<dbReference type="GO" id="GO:0016747">
    <property type="term" value="F:acyltransferase activity, transferring groups other than amino-acyl groups"/>
    <property type="evidence" value="ECO:0007669"/>
    <property type="project" value="InterPro"/>
</dbReference>
<dbReference type="CDD" id="cd19481">
    <property type="entry name" value="RecA-like_protease"/>
    <property type="match status" value="1"/>
</dbReference>
<comment type="similarity">
    <text evidence="1">Belongs to the AAA ATPase family.</text>
</comment>
<dbReference type="InterPro" id="IPR003959">
    <property type="entry name" value="ATPase_AAA_core"/>
</dbReference>
<dbReference type="PROSITE" id="PS51186">
    <property type="entry name" value="GNAT"/>
    <property type="match status" value="1"/>
</dbReference>
<keyword evidence="3" id="KW-0067">ATP-binding</keyword>
<dbReference type="InterPro" id="IPR016181">
    <property type="entry name" value="Acyl_CoA_acyltransferase"/>
</dbReference>
<proteinExistence type="inferred from homology"/>
<dbReference type="AlphaFoldDB" id="A0A4R7FJ71"/>
<dbReference type="SUPFAM" id="SSF55729">
    <property type="entry name" value="Acyl-CoA N-acyltransferases (Nat)"/>
    <property type="match status" value="1"/>
</dbReference>
<dbReference type="Pfam" id="PF00004">
    <property type="entry name" value="AAA"/>
    <property type="match status" value="1"/>
</dbReference>
<feature type="compositionally biased region" description="Low complexity" evidence="4">
    <location>
        <begin position="1"/>
        <end position="14"/>
    </location>
</feature>
<dbReference type="InterPro" id="IPR050221">
    <property type="entry name" value="26S_Proteasome_ATPase"/>
</dbReference>
<comment type="caution">
    <text evidence="6">The sequence shown here is derived from an EMBL/GenBank/DDBJ whole genome shotgun (WGS) entry which is preliminary data.</text>
</comment>
<evidence type="ECO:0000256" key="4">
    <source>
        <dbReference type="SAM" id="MobiDB-lite"/>
    </source>
</evidence>
<dbReference type="EMBL" id="SOAM01000003">
    <property type="protein sequence ID" value="TDS76092.1"/>
    <property type="molecule type" value="Genomic_DNA"/>
</dbReference>
<dbReference type="Gene3D" id="1.10.8.60">
    <property type="match status" value="1"/>
</dbReference>
<feature type="domain" description="N-acetyltransferase" evidence="5">
    <location>
        <begin position="25"/>
        <end position="165"/>
    </location>
</feature>
<evidence type="ECO:0000256" key="2">
    <source>
        <dbReference type="ARBA" id="ARBA00022741"/>
    </source>
</evidence>
<evidence type="ECO:0000256" key="1">
    <source>
        <dbReference type="ARBA" id="ARBA00006914"/>
    </source>
</evidence>
<dbReference type="Gene3D" id="3.40.630.30">
    <property type="match status" value="1"/>
</dbReference>
<dbReference type="InterPro" id="IPR027417">
    <property type="entry name" value="P-loop_NTPase"/>
</dbReference>
<protein>
    <submittedName>
        <fullName evidence="6">ATPase family protein associated with various cellular activities (AAA)</fullName>
    </submittedName>
</protein>
<dbReference type="Proteomes" id="UP000295344">
    <property type="component" value="Unassembled WGS sequence"/>
</dbReference>
<reference evidence="6 7" key="1">
    <citation type="submission" date="2019-03" db="EMBL/GenBank/DDBJ databases">
        <title>Genomic Encyclopedia of Archaeal and Bacterial Type Strains, Phase II (KMG-II): from individual species to whole genera.</title>
        <authorList>
            <person name="Goeker M."/>
        </authorList>
    </citation>
    <scope>NUCLEOTIDE SEQUENCE [LARGE SCALE GENOMIC DNA]</scope>
    <source>
        <strain evidence="6 7">DSM 24782</strain>
    </source>
</reference>
<feature type="region of interest" description="Disordered" evidence="4">
    <location>
        <begin position="1"/>
        <end position="21"/>
    </location>
</feature>
<dbReference type="OrthoDB" id="9809379at2"/>
<name>A0A4R7FJ71_9MICO</name>
<organism evidence="6 7">
    <name type="scientific">Amnibacterium kyonggiense</name>
    <dbReference type="NCBI Taxonomy" id="595671"/>
    <lineage>
        <taxon>Bacteria</taxon>
        <taxon>Bacillati</taxon>
        <taxon>Actinomycetota</taxon>
        <taxon>Actinomycetes</taxon>
        <taxon>Micrococcales</taxon>
        <taxon>Microbacteriaceae</taxon>
        <taxon>Amnibacterium</taxon>
    </lineage>
</organism>
<evidence type="ECO:0000313" key="6">
    <source>
        <dbReference type="EMBL" id="TDS76092.1"/>
    </source>
</evidence>
<dbReference type="RefSeq" id="WP_133767299.1">
    <property type="nucleotide sequence ID" value="NZ_BAAARP010000001.1"/>
</dbReference>